<feature type="domain" description="Carboxylesterase type B" evidence="4">
    <location>
        <begin position="16"/>
        <end position="483"/>
    </location>
</feature>
<dbReference type="EMBL" id="CAJRGZ010000030">
    <property type="protein sequence ID" value="CAG5186641.1"/>
    <property type="molecule type" value="Genomic_DNA"/>
</dbReference>
<evidence type="ECO:0000256" key="1">
    <source>
        <dbReference type="ARBA" id="ARBA00005964"/>
    </source>
</evidence>
<gene>
    <name evidence="5" type="ORF">ALTATR162_LOCUS11642</name>
</gene>
<dbReference type="InterPro" id="IPR002018">
    <property type="entry name" value="CarbesteraseB"/>
</dbReference>
<protein>
    <recommendedName>
        <fullName evidence="3">Carboxylic ester hydrolase</fullName>
        <ecNumber evidence="3">3.1.1.-</ecNumber>
    </recommendedName>
</protein>
<comment type="similarity">
    <text evidence="1 3">Belongs to the type-B carboxylesterase/lipase family.</text>
</comment>
<keyword evidence="2 3" id="KW-0378">Hydrolase</keyword>
<dbReference type="InterPro" id="IPR029058">
    <property type="entry name" value="AB_hydrolase_fold"/>
</dbReference>
<dbReference type="RefSeq" id="XP_043175219.1">
    <property type="nucleotide sequence ID" value="XM_043319284.1"/>
</dbReference>
<dbReference type="OrthoDB" id="6846267at2759"/>
<dbReference type="Proteomes" id="UP000676310">
    <property type="component" value="Unassembled WGS sequence"/>
</dbReference>
<dbReference type="PANTHER" id="PTHR43918:SF4">
    <property type="entry name" value="CARBOXYLIC ESTER HYDROLASE"/>
    <property type="match status" value="1"/>
</dbReference>
<reference evidence="5" key="1">
    <citation type="submission" date="2021-05" db="EMBL/GenBank/DDBJ databases">
        <authorList>
            <person name="Stam R."/>
        </authorList>
    </citation>
    <scope>NUCLEOTIDE SEQUENCE</scope>
    <source>
        <strain evidence="5">CS162</strain>
    </source>
</reference>
<evidence type="ECO:0000256" key="3">
    <source>
        <dbReference type="RuleBase" id="RU361235"/>
    </source>
</evidence>
<dbReference type="GO" id="GO:0003990">
    <property type="term" value="F:acetylcholinesterase activity"/>
    <property type="evidence" value="ECO:0007669"/>
    <property type="project" value="TreeGrafter"/>
</dbReference>
<dbReference type="EC" id="3.1.1.-" evidence="3"/>
<dbReference type="GO" id="GO:0019695">
    <property type="term" value="P:choline metabolic process"/>
    <property type="evidence" value="ECO:0007669"/>
    <property type="project" value="TreeGrafter"/>
</dbReference>
<organism evidence="5 6">
    <name type="scientific">Alternaria atra</name>
    <dbReference type="NCBI Taxonomy" id="119953"/>
    <lineage>
        <taxon>Eukaryota</taxon>
        <taxon>Fungi</taxon>
        <taxon>Dikarya</taxon>
        <taxon>Ascomycota</taxon>
        <taxon>Pezizomycotina</taxon>
        <taxon>Dothideomycetes</taxon>
        <taxon>Pleosporomycetidae</taxon>
        <taxon>Pleosporales</taxon>
        <taxon>Pleosporineae</taxon>
        <taxon>Pleosporaceae</taxon>
        <taxon>Alternaria</taxon>
        <taxon>Alternaria sect. Ulocladioides</taxon>
    </lineage>
</organism>
<dbReference type="InterPro" id="IPR050654">
    <property type="entry name" value="AChE-related_enzymes"/>
</dbReference>
<dbReference type="PROSITE" id="PS00122">
    <property type="entry name" value="CARBOXYLESTERASE_B_1"/>
    <property type="match status" value="1"/>
</dbReference>
<dbReference type="GeneID" id="67011937"/>
<dbReference type="GO" id="GO:0005886">
    <property type="term" value="C:plasma membrane"/>
    <property type="evidence" value="ECO:0007669"/>
    <property type="project" value="TreeGrafter"/>
</dbReference>
<evidence type="ECO:0000313" key="5">
    <source>
        <dbReference type="EMBL" id="CAG5186641.1"/>
    </source>
</evidence>
<keyword evidence="6" id="KW-1185">Reference proteome</keyword>
<proteinExistence type="inferred from homology"/>
<evidence type="ECO:0000256" key="2">
    <source>
        <dbReference type="ARBA" id="ARBA00022801"/>
    </source>
</evidence>
<name>A0A8J2IG03_9PLEO</name>
<dbReference type="InterPro" id="IPR019826">
    <property type="entry name" value="Carboxylesterase_B_AS"/>
</dbReference>
<accession>A0A8J2IG03</accession>
<dbReference type="AlphaFoldDB" id="A0A8J2IG03"/>
<evidence type="ECO:0000259" key="4">
    <source>
        <dbReference type="Pfam" id="PF00135"/>
    </source>
</evidence>
<dbReference type="SUPFAM" id="SSF53474">
    <property type="entry name" value="alpha/beta-Hydrolases"/>
    <property type="match status" value="1"/>
</dbReference>
<dbReference type="PANTHER" id="PTHR43918">
    <property type="entry name" value="ACETYLCHOLINESTERASE"/>
    <property type="match status" value="1"/>
</dbReference>
<dbReference type="Gene3D" id="3.40.50.1820">
    <property type="entry name" value="alpha/beta hydrolase"/>
    <property type="match status" value="1"/>
</dbReference>
<dbReference type="Pfam" id="PF00135">
    <property type="entry name" value="COesterase"/>
    <property type="match status" value="1"/>
</dbReference>
<dbReference type="GO" id="GO:0006581">
    <property type="term" value="P:acetylcholine catabolic process"/>
    <property type="evidence" value="ECO:0007669"/>
    <property type="project" value="TreeGrafter"/>
</dbReference>
<evidence type="ECO:0000313" key="6">
    <source>
        <dbReference type="Proteomes" id="UP000676310"/>
    </source>
</evidence>
<comment type="caution">
    <text evidence="5">The sequence shown here is derived from an EMBL/GenBank/DDBJ whole genome shotgun (WGS) entry which is preliminary data.</text>
</comment>
<sequence length="552" mass="61156">MTEETQTPKTFTFHHVELGPMSGIVTPSNVVQFRAIPYATISARFKQSVLAETLAGKSDFIEHGYACPQVFGADIMGGGNFPGESFPPKSDELKCAILQLNVPLSCLKDQPLSSKLPVLVYIHGGGFVLGKIDEQHNTALMVEQSILDSQPVISASIQYRLGALGYLHTPESGNANLALNDQRNALLWIQKFVEGFGGDRKKVTVFGESAGSMSICGHMLSAPPSSGPLFQRAILMSGILGPTTAPLSLENASKTYKNFLQRVGIEEEGEAGLELLRQLNVQKIVDASSGYRADGGMWLSVQDPGWFGDASGTVTWDRIPELLSKCEWVNEIMLGNTGFEGTTFMSQIAAVSPDAFLTGIATQLGEKGAELVGKAYDVTPKIDKNLFLTAGARWMGDVVFDAPTHQLAQYLTQHTNKKVYRYVFDVRNPFPSSPLWQQAHHWVDVYFVFKTFQFRYPTRRLKDISTQHAQIWIGFANGSTPWKEYKYTGNGDEVVMVADERDGWVERTVGEHEKLVDNTWRRCEALFESWDSMRGKEFSPFDIDPMKAKKAP</sequence>